<organism evidence="1 2">
    <name type="scientific">Bauhinia variegata</name>
    <name type="common">Purple orchid tree</name>
    <name type="synonym">Phanera variegata</name>
    <dbReference type="NCBI Taxonomy" id="167791"/>
    <lineage>
        <taxon>Eukaryota</taxon>
        <taxon>Viridiplantae</taxon>
        <taxon>Streptophyta</taxon>
        <taxon>Embryophyta</taxon>
        <taxon>Tracheophyta</taxon>
        <taxon>Spermatophyta</taxon>
        <taxon>Magnoliopsida</taxon>
        <taxon>eudicotyledons</taxon>
        <taxon>Gunneridae</taxon>
        <taxon>Pentapetalae</taxon>
        <taxon>rosids</taxon>
        <taxon>fabids</taxon>
        <taxon>Fabales</taxon>
        <taxon>Fabaceae</taxon>
        <taxon>Cercidoideae</taxon>
        <taxon>Cercideae</taxon>
        <taxon>Bauhiniinae</taxon>
        <taxon>Bauhinia</taxon>
    </lineage>
</organism>
<gene>
    <name evidence="1" type="ORF">L6164_025459</name>
</gene>
<dbReference type="Proteomes" id="UP000828941">
    <property type="component" value="Chromosome 10"/>
</dbReference>
<comment type="caution">
    <text evidence="1">The sequence shown here is derived from an EMBL/GenBank/DDBJ whole genome shotgun (WGS) entry which is preliminary data.</text>
</comment>
<sequence>MTMFVGGGGNSATPNIRRSIRNECENSTGNSTTYGGGYVKLCEIVDCSNGICEHDPLKFMRPMLQASFCLQPPGDTPTRRSTFDAILAGCIPVFFEEQSAKTQYGWHLPENEFESFSVHIPKEEVVYKGMKILNVLRGIPGSRVRRMREKILGLIPRVMYRKHNSSYGLRAKKDAFDISIDGTLKRIQSRLEELALADR</sequence>
<name>A0ACB9M0Z5_BAUVA</name>
<dbReference type="EMBL" id="CM039435">
    <property type="protein sequence ID" value="KAI4317601.1"/>
    <property type="molecule type" value="Genomic_DNA"/>
</dbReference>
<reference evidence="1 2" key="1">
    <citation type="journal article" date="2022" name="DNA Res.">
        <title>Chromosomal-level genome assembly of the orchid tree Bauhinia variegata (Leguminosae; Cercidoideae) supports the allotetraploid origin hypothesis of Bauhinia.</title>
        <authorList>
            <person name="Zhong Y."/>
            <person name="Chen Y."/>
            <person name="Zheng D."/>
            <person name="Pang J."/>
            <person name="Liu Y."/>
            <person name="Luo S."/>
            <person name="Meng S."/>
            <person name="Qian L."/>
            <person name="Wei D."/>
            <person name="Dai S."/>
            <person name="Zhou R."/>
        </authorList>
    </citation>
    <scope>NUCLEOTIDE SEQUENCE [LARGE SCALE GENOMIC DNA]</scope>
    <source>
        <strain evidence="1">BV-YZ2020</strain>
    </source>
</reference>
<accession>A0ACB9M0Z5</accession>
<evidence type="ECO:0000313" key="2">
    <source>
        <dbReference type="Proteomes" id="UP000828941"/>
    </source>
</evidence>
<proteinExistence type="predicted"/>
<keyword evidence="2" id="KW-1185">Reference proteome</keyword>
<protein>
    <submittedName>
        <fullName evidence="1">Uncharacterized protein</fullName>
    </submittedName>
</protein>
<evidence type="ECO:0000313" key="1">
    <source>
        <dbReference type="EMBL" id="KAI4317601.1"/>
    </source>
</evidence>